<dbReference type="AlphaFoldDB" id="M2QIK5"/>
<feature type="compositionally biased region" description="Polar residues" evidence="1">
    <location>
        <begin position="35"/>
        <end position="57"/>
    </location>
</feature>
<accession>M2QIK5</accession>
<protein>
    <submittedName>
        <fullName evidence="2">Uncharacterized protein</fullName>
    </submittedName>
</protein>
<dbReference type="HOGENOM" id="CLU_2158081_0_0_1"/>
<organism evidence="2 3">
    <name type="scientific">Ceriporiopsis subvermispora (strain B)</name>
    <name type="common">White-rot fungus</name>
    <name type="synonym">Gelatoporia subvermispora</name>
    <dbReference type="NCBI Taxonomy" id="914234"/>
    <lineage>
        <taxon>Eukaryota</taxon>
        <taxon>Fungi</taxon>
        <taxon>Dikarya</taxon>
        <taxon>Basidiomycota</taxon>
        <taxon>Agaricomycotina</taxon>
        <taxon>Agaricomycetes</taxon>
        <taxon>Polyporales</taxon>
        <taxon>Gelatoporiaceae</taxon>
        <taxon>Gelatoporia</taxon>
    </lineage>
</organism>
<keyword evidence="3" id="KW-1185">Reference proteome</keyword>
<sequence>MMRSIPAPASHTPCPPPAVTRHPQGRAPDTRDQGPMQQRDTLRATTARRQQIDTTLPRSGRGCAGCQPLRASRATTRRAGGSLQQASCRAACWGSAPWQRSSVTMFLGQQR</sequence>
<evidence type="ECO:0000313" key="3">
    <source>
        <dbReference type="Proteomes" id="UP000016930"/>
    </source>
</evidence>
<dbReference type="Proteomes" id="UP000016930">
    <property type="component" value="Unassembled WGS sequence"/>
</dbReference>
<gene>
    <name evidence="2" type="ORF">CERSUDRAFT_114784</name>
</gene>
<feature type="compositionally biased region" description="Low complexity" evidence="1">
    <location>
        <begin position="1"/>
        <end position="12"/>
    </location>
</feature>
<feature type="region of interest" description="Disordered" evidence="1">
    <location>
        <begin position="1"/>
        <end position="67"/>
    </location>
</feature>
<dbReference type="EMBL" id="KB445797">
    <property type="protein sequence ID" value="EMD36863.1"/>
    <property type="molecule type" value="Genomic_DNA"/>
</dbReference>
<evidence type="ECO:0000256" key="1">
    <source>
        <dbReference type="SAM" id="MobiDB-lite"/>
    </source>
</evidence>
<evidence type="ECO:0000313" key="2">
    <source>
        <dbReference type="EMBL" id="EMD36863.1"/>
    </source>
</evidence>
<reference evidence="2 3" key="1">
    <citation type="journal article" date="2012" name="Proc. Natl. Acad. Sci. U.S.A.">
        <title>Comparative genomics of Ceriporiopsis subvermispora and Phanerochaete chrysosporium provide insight into selective ligninolysis.</title>
        <authorList>
            <person name="Fernandez-Fueyo E."/>
            <person name="Ruiz-Duenas F.J."/>
            <person name="Ferreira P."/>
            <person name="Floudas D."/>
            <person name="Hibbett D.S."/>
            <person name="Canessa P."/>
            <person name="Larrondo L.F."/>
            <person name="James T.Y."/>
            <person name="Seelenfreund D."/>
            <person name="Lobos S."/>
            <person name="Polanco R."/>
            <person name="Tello M."/>
            <person name="Honda Y."/>
            <person name="Watanabe T."/>
            <person name="Watanabe T."/>
            <person name="Ryu J.S."/>
            <person name="Kubicek C.P."/>
            <person name="Schmoll M."/>
            <person name="Gaskell J."/>
            <person name="Hammel K.E."/>
            <person name="St John F.J."/>
            <person name="Vanden Wymelenberg A."/>
            <person name="Sabat G."/>
            <person name="Splinter BonDurant S."/>
            <person name="Syed K."/>
            <person name="Yadav J.S."/>
            <person name="Doddapaneni H."/>
            <person name="Subramanian V."/>
            <person name="Lavin J.L."/>
            <person name="Oguiza J.A."/>
            <person name="Perez G."/>
            <person name="Pisabarro A.G."/>
            <person name="Ramirez L."/>
            <person name="Santoyo F."/>
            <person name="Master E."/>
            <person name="Coutinho P.M."/>
            <person name="Henrissat B."/>
            <person name="Lombard V."/>
            <person name="Magnuson J.K."/>
            <person name="Kuees U."/>
            <person name="Hori C."/>
            <person name="Igarashi K."/>
            <person name="Samejima M."/>
            <person name="Held B.W."/>
            <person name="Barry K.W."/>
            <person name="LaButti K.M."/>
            <person name="Lapidus A."/>
            <person name="Lindquist E.A."/>
            <person name="Lucas S.M."/>
            <person name="Riley R."/>
            <person name="Salamov A.A."/>
            <person name="Hoffmeister D."/>
            <person name="Schwenk D."/>
            <person name="Hadar Y."/>
            <person name="Yarden O."/>
            <person name="de Vries R.P."/>
            <person name="Wiebenga A."/>
            <person name="Stenlid J."/>
            <person name="Eastwood D."/>
            <person name="Grigoriev I.V."/>
            <person name="Berka R.M."/>
            <person name="Blanchette R.A."/>
            <person name="Kersten P."/>
            <person name="Martinez A.T."/>
            <person name="Vicuna R."/>
            <person name="Cullen D."/>
        </authorList>
    </citation>
    <scope>NUCLEOTIDE SEQUENCE [LARGE SCALE GENOMIC DNA]</scope>
    <source>
        <strain evidence="2 3">B</strain>
    </source>
</reference>
<proteinExistence type="predicted"/>
<name>M2QIK5_CERS8</name>